<dbReference type="AlphaFoldDB" id="A0A7W6GRK5"/>
<feature type="chain" id="PRO_5030980586" evidence="2">
    <location>
        <begin position="22"/>
        <end position="350"/>
    </location>
</feature>
<feature type="compositionally biased region" description="Basic residues" evidence="1">
    <location>
        <begin position="54"/>
        <end position="68"/>
    </location>
</feature>
<accession>A0A7W6GRK5</accession>
<feature type="region of interest" description="Disordered" evidence="1">
    <location>
        <begin position="47"/>
        <end position="137"/>
    </location>
</feature>
<gene>
    <name evidence="3" type="ORF">GGQ68_001789</name>
</gene>
<evidence type="ECO:0000313" key="4">
    <source>
        <dbReference type="Proteomes" id="UP000541426"/>
    </source>
</evidence>
<dbReference type="EMBL" id="JACIEJ010000004">
    <property type="protein sequence ID" value="MBB3985456.1"/>
    <property type="molecule type" value="Genomic_DNA"/>
</dbReference>
<feature type="signal peptide" evidence="2">
    <location>
        <begin position="1"/>
        <end position="21"/>
    </location>
</feature>
<protein>
    <submittedName>
        <fullName evidence="3">Uncharacterized protein</fullName>
    </submittedName>
</protein>
<evidence type="ECO:0000256" key="1">
    <source>
        <dbReference type="SAM" id="MobiDB-lite"/>
    </source>
</evidence>
<evidence type="ECO:0000313" key="3">
    <source>
        <dbReference type="EMBL" id="MBB3985456.1"/>
    </source>
</evidence>
<dbReference type="RefSeq" id="WP_183965057.1">
    <property type="nucleotide sequence ID" value="NZ_BAABBZ010000018.1"/>
</dbReference>
<keyword evidence="4" id="KW-1185">Reference proteome</keyword>
<evidence type="ECO:0000256" key="2">
    <source>
        <dbReference type="SAM" id="SignalP"/>
    </source>
</evidence>
<feature type="compositionally biased region" description="Basic and acidic residues" evidence="1">
    <location>
        <begin position="96"/>
        <end position="106"/>
    </location>
</feature>
<name>A0A7W6GRK5_9RHOB</name>
<keyword evidence="2" id="KW-0732">Signal</keyword>
<sequence length="350" mass="37590">MYKLLMGGAVAFAMSSTALSAAPIQLHRGISLPSDAAAQADIWLAKGKDDKGNGKAKGHAKKVKKNHGPNHEDKGPKGKDKPKKAKANGNGNGNGKPEKVKADKGKGNGSANAAENNASAKLRRAFTPEERQETATRLFSTSAPSGRDMLTVLGATALGLASSQLVVADTPEGELITYANCPPGLAKKDPPCVPPGLAKKGVTFDEWASYDRDRYDEIWVERREAWNDRDVVPEPDLLLLQSDDIAELFNLGPAPSGQRYGLIDGLPVLLDEEDYTSLLLVNQMAQIDGLSDSLPIAPTAALTQDELISLYRLPQLGAEENYAVVNGQLVRMNDDEYEILQLIRVARAIL</sequence>
<feature type="compositionally biased region" description="Basic and acidic residues" evidence="1">
    <location>
        <begin position="69"/>
        <end position="79"/>
    </location>
</feature>
<organism evidence="3 4">
    <name type="scientific">Sagittula marina</name>
    <dbReference type="NCBI Taxonomy" id="943940"/>
    <lineage>
        <taxon>Bacteria</taxon>
        <taxon>Pseudomonadati</taxon>
        <taxon>Pseudomonadota</taxon>
        <taxon>Alphaproteobacteria</taxon>
        <taxon>Rhodobacterales</taxon>
        <taxon>Roseobacteraceae</taxon>
        <taxon>Sagittula</taxon>
    </lineage>
</organism>
<reference evidence="3 4" key="1">
    <citation type="submission" date="2020-08" db="EMBL/GenBank/DDBJ databases">
        <title>Genomic Encyclopedia of Type Strains, Phase IV (KMG-IV): sequencing the most valuable type-strain genomes for metagenomic binning, comparative biology and taxonomic classification.</title>
        <authorList>
            <person name="Goeker M."/>
        </authorList>
    </citation>
    <scope>NUCLEOTIDE SEQUENCE [LARGE SCALE GENOMIC DNA]</scope>
    <source>
        <strain evidence="3 4">DSM 102235</strain>
    </source>
</reference>
<proteinExistence type="predicted"/>
<comment type="caution">
    <text evidence="3">The sequence shown here is derived from an EMBL/GenBank/DDBJ whole genome shotgun (WGS) entry which is preliminary data.</text>
</comment>
<feature type="compositionally biased region" description="Low complexity" evidence="1">
    <location>
        <begin position="109"/>
        <end position="120"/>
    </location>
</feature>
<dbReference type="Proteomes" id="UP000541426">
    <property type="component" value="Unassembled WGS sequence"/>
</dbReference>